<dbReference type="InterPro" id="IPR029069">
    <property type="entry name" value="HotDog_dom_sf"/>
</dbReference>
<dbReference type="RefSeq" id="WP_268043608.1">
    <property type="nucleotide sequence ID" value="NZ_CP104064.1"/>
</dbReference>
<dbReference type="InterPro" id="IPR050563">
    <property type="entry name" value="4-hydroxybenzoyl-CoA_TE"/>
</dbReference>
<dbReference type="SUPFAM" id="SSF54637">
    <property type="entry name" value="Thioesterase/thiol ester dehydrase-isomerase"/>
    <property type="match status" value="1"/>
</dbReference>
<reference evidence="3" key="1">
    <citation type="submission" date="2022-08" db="EMBL/GenBank/DDBJ databases">
        <title>Alicyclobacillus dauci DSM2870, complete genome.</title>
        <authorList>
            <person name="Wang Q."/>
            <person name="Cai R."/>
            <person name="Wang Z."/>
        </authorList>
    </citation>
    <scope>NUCLEOTIDE SEQUENCE</scope>
    <source>
        <strain evidence="3">DSM 28700</strain>
    </source>
</reference>
<dbReference type="Proteomes" id="UP001164803">
    <property type="component" value="Chromosome"/>
</dbReference>
<dbReference type="PANTHER" id="PTHR31793:SF27">
    <property type="entry name" value="NOVEL THIOESTERASE SUPERFAMILY DOMAIN AND SAPOSIN A-TYPE DOMAIN CONTAINING PROTEIN (0610012H03RIK)"/>
    <property type="match status" value="1"/>
</dbReference>
<dbReference type="PANTHER" id="PTHR31793">
    <property type="entry name" value="4-HYDROXYBENZOYL-COA THIOESTERASE FAMILY MEMBER"/>
    <property type="match status" value="1"/>
</dbReference>
<sequence>MATVVTKDRVAFADTDASGRIHFMLAMRYFEIGEREALRVLGIKAGDPSRGGYEIPRVHIECNYHHALYYDDEIDIHATCSVIKTSSLTWDIKVYCREELCISGNMVTVLLDPETHESMKVPEDWREKLLA</sequence>
<dbReference type="Gene3D" id="3.10.129.10">
    <property type="entry name" value="Hotdog Thioesterase"/>
    <property type="match status" value="1"/>
</dbReference>
<dbReference type="EMBL" id="CP104064">
    <property type="protein sequence ID" value="WAH36283.1"/>
    <property type="molecule type" value="Genomic_DNA"/>
</dbReference>
<evidence type="ECO:0000313" key="4">
    <source>
        <dbReference type="Proteomes" id="UP001164803"/>
    </source>
</evidence>
<proteinExistence type="inferred from homology"/>
<dbReference type="CDD" id="cd00586">
    <property type="entry name" value="4HBT"/>
    <property type="match status" value="1"/>
</dbReference>
<name>A0ABY6Z115_9BACL</name>
<organism evidence="3 4">
    <name type="scientific">Alicyclobacillus dauci</name>
    <dbReference type="NCBI Taxonomy" id="1475485"/>
    <lineage>
        <taxon>Bacteria</taxon>
        <taxon>Bacillati</taxon>
        <taxon>Bacillota</taxon>
        <taxon>Bacilli</taxon>
        <taxon>Bacillales</taxon>
        <taxon>Alicyclobacillaceae</taxon>
        <taxon>Alicyclobacillus</taxon>
    </lineage>
</organism>
<keyword evidence="2" id="KW-0378">Hydrolase</keyword>
<dbReference type="InterPro" id="IPR006684">
    <property type="entry name" value="YbgC/YbaW"/>
</dbReference>
<evidence type="ECO:0000256" key="2">
    <source>
        <dbReference type="ARBA" id="ARBA00022801"/>
    </source>
</evidence>
<evidence type="ECO:0000256" key="1">
    <source>
        <dbReference type="ARBA" id="ARBA00005953"/>
    </source>
</evidence>
<accession>A0ABY6Z115</accession>
<dbReference type="Pfam" id="PF13279">
    <property type="entry name" value="4HBT_2"/>
    <property type="match status" value="1"/>
</dbReference>
<protein>
    <submittedName>
        <fullName evidence="3">Acyl-CoA thioesterase</fullName>
    </submittedName>
</protein>
<comment type="similarity">
    <text evidence="1">Belongs to the 4-hydroxybenzoyl-CoA thioesterase family.</text>
</comment>
<gene>
    <name evidence="3" type="ORF">NZD86_18930</name>
</gene>
<dbReference type="PIRSF" id="PIRSF003230">
    <property type="entry name" value="YbgC"/>
    <property type="match status" value="1"/>
</dbReference>
<evidence type="ECO:0000313" key="3">
    <source>
        <dbReference type="EMBL" id="WAH36283.1"/>
    </source>
</evidence>
<keyword evidence="4" id="KW-1185">Reference proteome</keyword>